<keyword evidence="3 8" id="KW-0349">Heme</keyword>
<evidence type="ECO:0000313" key="11">
    <source>
        <dbReference type="EMBL" id="EMR72142.1"/>
    </source>
</evidence>
<dbReference type="eggNOG" id="KOG0158">
    <property type="taxonomic scope" value="Eukaryota"/>
</dbReference>
<dbReference type="GO" id="GO:0020037">
    <property type="term" value="F:heme binding"/>
    <property type="evidence" value="ECO:0007669"/>
    <property type="project" value="InterPro"/>
</dbReference>
<evidence type="ECO:0000256" key="9">
    <source>
        <dbReference type="RuleBase" id="RU000461"/>
    </source>
</evidence>
<dbReference type="PANTHER" id="PTHR46206">
    <property type="entry name" value="CYTOCHROME P450"/>
    <property type="match status" value="1"/>
</dbReference>
<keyword evidence="4 8" id="KW-0479">Metal-binding</keyword>
<dbReference type="SUPFAM" id="SSF48264">
    <property type="entry name" value="Cytochrome P450"/>
    <property type="match status" value="1"/>
</dbReference>
<dbReference type="GO" id="GO:0004497">
    <property type="term" value="F:monooxygenase activity"/>
    <property type="evidence" value="ECO:0007669"/>
    <property type="project" value="UniProtKB-KW"/>
</dbReference>
<feature type="transmembrane region" description="Helical" evidence="10">
    <location>
        <begin position="316"/>
        <end position="336"/>
    </location>
</feature>
<comment type="cofactor">
    <cofactor evidence="1 8">
        <name>heme</name>
        <dbReference type="ChEBI" id="CHEBI:30413"/>
    </cofactor>
</comment>
<evidence type="ECO:0000313" key="12">
    <source>
        <dbReference type="Proteomes" id="UP000012174"/>
    </source>
</evidence>
<evidence type="ECO:0000256" key="6">
    <source>
        <dbReference type="ARBA" id="ARBA00023004"/>
    </source>
</evidence>
<feature type="transmembrane region" description="Helical" evidence="10">
    <location>
        <begin position="12"/>
        <end position="32"/>
    </location>
</feature>
<evidence type="ECO:0000256" key="4">
    <source>
        <dbReference type="ARBA" id="ARBA00022723"/>
    </source>
</evidence>
<keyword evidence="7 9" id="KW-0503">Monooxygenase</keyword>
<dbReference type="OMA" id="HTFLNCV"/>
<evidence type="ECO:0000256" key="8">
    <source>
        <dbReference type="PIRSR" id="PIRSR602403-1"/>
    </source>
</evidence>
<evidence type="ECO:0000256" key="1">
    <source>
        <dbReference type="ARBA" id="ARBA00001971"/>
    </source>
</evidence>
<proteinExistence type="inferred from homology"/>
<dbReference type="GO" id="GO:0005506">
    <property type="term" value="F:iron ion binding"/>
    <property type="evidence" value="ECO:0007669"/>
    <property type="project" value="InterPro"/>
</dbReference>
<dbReference type="InterPro" id="IPR001128">
    <property type="entry name" value="Cyt_P450"/>
</dbReference>
<reference evidence="12" key="1">
    <citation type="journal article" date="2013" name="Genome Announc.">
        <title>Draft genome sequence of the grapevine dieback fungus Eutypa lata UCR-EL1.</title>
        <authorList>
            <person name="Blanco-Ulate B."/>
            <person name="Rolshausen P.E."/>
            <person name="Cantu D."/>
        </authorList>
    </citation>
    <scope>NUCLEOTIDE SEQUENCE [LARGE SCALE GENOMIC DNA]</scope>
    <source>
        <strain evidence="12">UCR-EL1</strain>
    </source>
</reference>
<dbReference type="InterPro" id="IPR036396">
    <property type="entry name" value="Cyt_P450_sf"/>
</dbReference>
<keyword evidence="10" id="KW-1133">Transmembrane helix</keyword>
<dbReference type="PRINTS" id="PR00465">
    <property type="entry name" value="EP450IV"/>
</dbReference>
<name>M7T6A7_EUTLA</name>
<sequence>MAILELGVDALLRAVAVAAALFVIGSIVLEVLRPKLPFEVRAKYPKNLPVIGARKGDWFPRLQARWRNSQDIRQACEEAYQYKEEPCLMPILDMGNVVILPPKEVAWFQDQPEEDLSAHIHQLNAFQLNFTLTDPRLVQDVQPIHQILINTTLTRETNSLLPELADEISRAVGDIWGTDTENCKELCLMDDMPDVVGQVVNRAFVGAPNCHNKTLVNSAVTFARGLGFTSVLLRCTPVVLRPLASLIMTLPQKIGTWRFFRELRPEVQRRIQELYGNQTGKAEKPKYNDFLQWTIEAAAQSGDPYMMKLDTIMGRVLLLNFVSIHTSSFAITHALMDLAANSPDYIEELRAEIVAGLEKNGGQWNKRTLGDMPKLDSVFRESQRMNSIVTVASPKPVCNPKGVTTSSGLHLPYGAYIGILSYPILHDETLYPEPETFQPFRFSEKRNEADQQGLKMEKARQSWISVTKTYTAFGTGRHACPGRFFAANMLKVMLAYILLHYDFERMTERPRSPTYSVSLVPPLKATMRFRRRKEPLYKWDTT</sequence>
<dbReference type="KEGG" id="ela:UCREL1_810"/>
<organism evidence="11 12">
    <name type="scientific">Eutypa lata (strain UCR-EL1)</name>
    <name type="common">Grapevine dieback disease fungus</name>
    <name type="synonym">Eutypa armeniacae</name>
    <dbReference type="NCBI Taxonomy" id="1287681"/>
    <lineage>
        <taxon>Eukaryota</taxon>
        <taxon>Fungi</taxon>
        <taxon>Dikarya</taxon>
        <taxon>Ascomycota</taxon>
        <taxon>Pezizomycotina</taxon>
        <taxon>Sordariomycetes</taxon>
        <taxon>Xylariomycetidae</taxon>
        <taxon>Xylariales</taxon>
        <taxon>Diatrypaceae</taxon>
        <taxon>Eutypa</taxon>
    </lineage>
</organism>
<feature type="binding site" description="axial binding residue" evidence="8">
    <location>
        <position position="480"/>
    </location>
    <ligand>
        <name>heme</name>
        <dbReference type="ChEBI" id="CHEBI:30413"/>
    </ligand>
    <ligandPart>
        <name>Fe</name>
        <dbReference type="ChEBI" id="CHEBI:18248"/>
    </ligandPart>
</feature>
<dbReference type="InterPro" id="IPR017972">
    <property type="entry name" value="Cyt_P450_CS"/>
</dbReference>
<dbReference type="AlphaFoldDB" id="M7T6A7"/>
<protein>
    <submittedName>
        <fullName evidence="11">Putative cytochrome p450 protein</fullName>
    </submittedName>
</protein>
<evidence type="ECO:0000256" key="10">
    <source>
        <dbReference type="SAM" id="Phobius"/>
    </source>
</evidence>
<keyword evidence="10" id="KW-0812">Transmembrane</keyword>
<dbReference type="HOGENOM" id="CLU_022195_9_2_1"/>
<dbReference type="CDD" id="cd11041">
    <property type="entry name" value="CYP503A1-like"/>
    <property type="match status" value="1"/>
</dbReference>
<dbReference type="Gene3D" id="1.10.630.10">
    <property type="entry name" value="Cytochrome P450"/>
    <property type="match status" value="1"/>
</dbReference>
<dbReference type="Pfam" id="PF00067">
    <property type="entry name" value="p450"/>
    <property type="match status" value="1"/>
</dbReference>
<dbReference type="Proteomes" id="UP000012174">
    <property type="component" value="Unassembled WGS sequence"/>
</dbReference>
<dbReference type="InterPro" id="IPR002403">
    <property type="entry name" value="Cyt_P450_E_grp-IV"/>
</dbReference>
<dbReference type="OrthoDB" id="1844152at2759"/>
<keyword evidence="6 8" id="KW-0408">Iron</keyword>
<dbReference type="GO" id="GO:0016705">
    <property type="term" value="F:oxidoreductase activity, acting on paired donors, with incorporation or reduction of molecular oxygen"/>
    <property type="evidence" value="ECO:0007669"/>
    <property type="project" value="InterPro"/>
</dbReference>
<keyword evidence="5 9" id="KW-0560">Oxidoreductase</keyword>
<keyword evidence="12" id="KW-1185">Reference proteome</keyword>
<keyword evidence="10" id="KW-0472">Membrane</keyword>
<comment type="similarity">
    <text evidence="2 9">Belongs to the cytochrome P450 family.</text>
</comment>
<evidence type="ECO:0000256" key="2">
    <source>
        <dbReference type="ARBA" id="ARBA00010617"/>
    </source>
</evidence>
<evidence type="ECO:0000256" key="3">
    <source>
        <dbReference type="ARBA" id="ARBA00022617"/>
    </source>
</evidence>
<gene>
    <name evidence="11" type="ORF">UCREL1_810</name>
</gene>
<evidence type="ECO:0000256" key="7">
    <source>
        <dbReference type="ARBA" id="ARBA00023033"/>
    </source>
</evidence>
<evidence type="ECO:0000256" key="5">
    <source>
        <dbReference type="ARBA" id="ARBA00023002"/>
    </source>
</evidence>
<accession>M7T6A7</accession>
<dbReference type="EMBL" id="KB705517">
    <property type="protein sequence ID" value="EMR72142.1"/>
    <property type="molecule type" value="Genomic_DNA"/>
</dbReference>
<dbReference type="PANTHER" id="PTHR46206:SF1">
    <property type="entry name" value="P450, PUTATIVE (EUROFUNG)-RELATED"/>
    <property type="match status" value="1"/>
</dbReference>
<dbReference type="PROSITE" id="PS00086">
    <property type="entry name" value="CYTOCHROME_P450"/>
    <property type="match status" value="1"/>
</dbReference>